<evidence type="ECO:0000313" key="2">
    <source>
        <dbReference type="Proteomes" id="UP000019143"/>
    </source>
</evidence>
<dbReference type="Proteomes" id="UP000019143">
    <property type="component" value="Unassembled WGS sequence"/>
</dbReference>
<reference evidence="1 2" key="1">
    <citation type="submission" date="2014-01" db="EMBL/GenBank/DDBJ databases">
        <title>Genome sequence and analysis of Xanthomonas arboricola pv. pruni.</title>
        <authorList>
            <person name="Fujikawa T."/>
            <person name="Nakazono-Nagaoka E."/>
        </authorList>
    </citation>
    <scope>NUCLEOTIDE SEQUENCE [LARGE SCALE GENOMIC DNA]</scope>
    <source>
        <strain evidence="2">MAFF 311562</strain>
    </source>
</reference>
<accession>W4S8Z2</accession>
<comment type="caution">
    <text evidence="1">The sequence shown here is derived from an EMBL/GenBank/DDBJ whole genome shotgun (WGS) entry which is preliminary data.</text>
</comment>
<dbReference type="AlphaFoldDB" id="W4S8Z2"/>
<organism evidence="1 2">
    <name type="scientific">Xanthomonas arboricola pv. pruni str. MAFF 311562</name>
    <dbReference type="NCBI Taxonomy" id="1414836"/>
    <lineage>
        <taxon>Bacteria</taxon>
        <taxon>Pseudomonadati</taxon>
        <taxon>Pseudomonadota</taxon>
        <taxon>Gammaproteobacteria</taxon>
        <taxon>Lysobacterales</taxon>
        <taxon>Lysobacteraceae</taxon>
        <taxon>Xanthomonas</taxon>
    </lineage>
</organism>
<dbReference type="EMBL" id="BAVB01000354">
    <property type="protein sequence ID" value="GAE52409.1"/>
    <property type="molecule type" value="Genomic_DNA"/>
</dbReference>
<sequence>MARRHAAGQGAQLGLQALAQVAGGQAGRVAVQQALTDRFHCLHGHTKTG</sequence>
<evidence type="ECO:0000313" key="1">
    <source>
        <dbReference type="EMBL" id="GAE52409.1"/>
    </source>
</evidence>
<proteinExistence type="predicted"/>
<feature type="non-terminal residue" evidence="1">
    <location>
        <position position="49"/>
    </location>
</feature>
<gene>
    <name evidence="1" type="ORF">XPU_3941</name>
</gene>
<name>W4S8Z2_9XANT</name>
<protein>
    <submittedName>
        <fullName evidence="1">Uncharacterized protein</fullName>
    </submittedName>
</protein>